<dbReference type="GO" id="GO:0005524">
    <property type="term" value="F:ATP binding"/>
    <property type="evidence" value="ECO:0007669"/>
    <property type="project" value="UniProtKB-KW"/>
</dbReference>
<dbReference type="Gene3D" id="1.10.8.60">
    <property type="match status" value="2"/>
</dbReference>
<evidence type="ECO:0000256" key="2">
    <source>
        <dbReference type="ARBA" id="ARBA00022741"/>
    </source>
</evidence>
<dbReference type="InterPro" id="IPR027417">
    <property type="entry name" value="P-loop_NTPase"/>
</dbReference>
<dbReference type="AlphaFoldDB" id="A0A1C6V835"/>
<dbReference type="CDD" id="cd00009">
    <property type="entry name" value="AAA"/>
    <property type="match status" value="1"/>
</dbReference>
<dbReference type="OrthoDB" id="9803641at2"/>
<dbReference type="GO" id="GO:0006508">
    <property type="term" value="P:proteolysis"/>
    <property type="evidence" value="ECO:0007669"/>
    <property type="project" value="UniProtKB-KW"/>
</dbReference>
<evidence type="ECO:0000313" key="9">
    <source>
        <dbReference type="EMBL" id="SCL62513.1"/>
    </source>
</evidence>
<dbReference type="SMART" id="SM00382">
    <property type="entry name" value="AAA"/>
    <property type="match status" value="2"/>
</dbReference>
<dbReference type="PANTHER" id="PTHR11638:SF18">
    <property type="entry name" value="HEAT SHOCK PROTEIN 104"/>
    <property type="match status" value="1"/>
</dbReference>
<dbReference type="PRINTS" id="PR00300">
    <property type="entry name" value="CLPPROTEASEA"/>
</dbReference>
<dbReference type="InterPro" id="IPR019489">
    <property type="entry name" value="Clp_ATPase_C"/>
</dbReference>
<dbReference type="PROSITE" id="PS00870">
    <property type="entry name" value="CLPAB_1"/>
    <property type="match status" value="1"/>
</dbReference>
<dbReference type="FunFam" id="3.40.50.300:FF:000010">
    <property type="entry name" value="Chaperone clpB 1, putative"/>
    <property type="match status" value="1"/>
</dbReference>
<keyword evidence="2" id="KW-0547">Nucleotide-binding</keyword>
<dbReference type="PANTHER" id="PTHR11638">
    <property type="entry name" value="ATP-DEPENDENT CLP PROTEASE"/>
    <property type="match status" value="1"/>
</dbReference>
<dbReference type="Gene3D" id="1.10.1780.10">
    <property type="entry name" value="Clp, N-terminal domain"/>
    <property type="match status" value="1"/>
</dbReference>
<dbReference type="CDD" id="cd19499">
    <property type="entry name" value="RecA-like_ClpB_Hsp104-like"/>
    <property type="match status" value="1"/>
</dbReference>
<dbReference type="InterPro" id="IPR003593">
    <property type="entry name" value="AAA+_ATPase"/>
</dbReference>
<dbReference type="EMBL" id="FMHZ01000002">
    <property type="protein sequence ID" value="SCL62513.1"/>
    <property type="molecule type" value="Genomic_DNA"/>
</dbReference>
<evidence type="ECO:0000259" key="7">
    <source>
        <dbReference type="PROSITE" id="PS50151"/>
    </source>
</evidence>
<dbReference type="Pfam" id="PF07724">
    <property type="entry name" value="AAA_2"/>
    <property type="match status" value="1"/>
</dbReference>
<dbReference type="GO" id="GO:0008233">
    <property type="term" value="F:peptidase activity"/>
    <property type="evidence" value="ECO:0007669"/>
    <property type="project" value="UniProtKB-KW"/>
</dbReference>
<dbReference type="GO" id="GO:0034605">
    <property type="term" value="P:cellular response to heat"/>
    <property type="evidence" value="ECO:0007669"/>
    <property type="project" value="TreeGrafter"/>
</dbReference>
<dbReference type="Pfam" id="PF17871">
    <property type="entry name" value="AAA_lid_9"/>
    <property type="match status" value="1"/>
</dbReference>
<dbReference type="RefSeq" id="WP_091101557.1">
    <property type="nucleotide sequence ID" value="NZ_FMHZ01000002.1"/>
</dbReference>
<feature type="compositionally biased region" description="Low complexity" evidence="6">
    <location>
        <begin position="834"/>
        <end position="843"/>
    </location>
</feature>
<sequence>MFERFTDRARRVVVLAQEEARMLNHNYIGTEHILLGLIHEGEGVAAKALESLGISLEGVRQQVEEIIGQGQQAPSGHIPFTPRAKKVLELSLREALQLGHNYIGTEHILLGLIREGEGVAAQVLVKLGADLNRVRQQVIQLLSGYQGKEPAAAGAAPGEAAPSTSLVLDQFGRNLTQAAREGKLDPVIGREKEIERVMQVLSRRTKNNPVLIGEPGVGKTAVVEGLSQKIIKGEVPETLKDKQLYTLDLGALVAGSRYRGDFEERLKKVLKEIRTRGDIILFIDEIHTLVGAGAAEGAIDAASILKPMLARGELQTIGATTLDEYRKHLEKDAALERRFQPIQVGEPSLAHTIEILKGLRDRYEAHHRVSITDAALVAAATLADRYISDRFLPDKAIDLIDEAGARMRIRRMTAPPDLRDFDERIAQVRRDKESAIDAQDFERAAQLRDTEKQLLGQKAQREKEWKAGDLDVVSEVDDEQIAEVLGNWTGIPVYKLTEEETSRLLRMEDELHKRVIGQEDAVKAVSKAIRRTRAGLKDPKRPSGSFIFAGPSGVGKTELSKALAEFLFGSEDALIQLDMSEFHDRYTVSRLVGAPPGYVGYDEGGQLTEKVRRRPFSVVLFDEIEKAHPDVFNTLLQILEDGRLTDGQGRIVDFKNTVIILTTNLGTRDVAKAVSLGFQASEDSESNYDRMKQKVNDELKQHFRPEFLNRIDDTIVFHQLRQNEILSIVDIMIARIETQLRNKDMGLELTDNAKKYLATKGFDPVLGARPLRRTIQRDIEDNLSERILFNELTPGQIVVVDCEGDPNNTDKSKLVFKGADRPASVPDAVPADLGGTAAAGADE</sequence>
<keyword evidence="9" id="KW-0645">Protease</keyword>
<protein>
    <submittedName>
        <fullName evidence="9">ATP-dependent Clp protease ATP-binding subunit ClpC</fullName>
    </submittedName>
</protein>
<dbReference type="FunFam" id="1.10.8.60:FF:000011">
    <property type="entry name" value="ATP-dependent Clp protease ATP-binding subunit"/>
    <property type="match status" value="1"/>
</dbReference>
<dbReference type="InterPro" id="IPR003959">
    <property type="entry name" value="ATPase_AAA_core"/>
</dbReference>
<dbReference type="FunFam" id="1.10.1780.10:FF:000001">
    <property type="entry name" value="ATP-dependent Clp protease ATP-binding subunit"/>
    <property type="match status" value="1"/>
</dbReference>
<dbReference type="STRING" id="47855.GA0070606_3634"/>
<dbReference type="FunFam" id="3.40.50.300:FF:000025">
    <property type="entry name" value="ATP-dependent Clp protease subunit"/>
    <property type="match status" value="1"/>
</dbReference>
<dbReference type="Pfam" id="PF10431">
    <property type="entry name" value="ClpB_D2-small"/>
    <property type="match status" value="1"/>
</dbReference>
<evidence type="ECO:0000313" key="10">
    <source>
        <dbReference type="Proteomes" id="UP000199001"/>
    </source>
</evidence>
<keyword evidence="9" id="KW-0378">Hydrolase</keyword>
<dbReference type="PROSITE" id="PS51903">
    <property type="entry name" value="CLP_R"/>
    <property type="match status" value="1"/>
</dbReference>
<keyword evidence="4" id="KW-0143">Chaperone</keyword>
<dbReference type="Pfam" id="PF02861">
    <property type="entry name" value="Clp_N"/>
    <property type="match status" value="1"/>
</dbReference>
<evidence type="ECO:0000256" key="6">
    <source>
        <dbReference type="SAM" id="MobiDB-lite"/>
    </source>
</evidence>
<dbReference type="PROSITE" id="PS50151">
    <property type="entry name" value="UVR"/>
    <property type="match status" value="1"/>
</dbReference>
<dbReference type="Pfam" id="PF00004">
    <property type="entry name" value="AAA"/>
    <property type="match status" value="1"/>
</dbReference>
<evidence type="ECO:0000259" key="8">
    <source>
        <dbReference type="PROSITE" id="PS51903"/>
    </source>
</evidence>
<dbReference type="InterPro" id="IPR001270">
    <property type="entry name" value="ClpA/B"/>
</dbReference>
<feature type="domain" description="UVR" evidence="7">
    <location>
        <begin position="422"/>
        <end position="457"/>
    </location>
</feature>
<dbReference type="InterPro" id="IPR018368">
    <property type="entry name" value="ClpA/B_CS1"/>
</dbReference>
<keyword evidence="10" id="KW-1185">Reference proteome</keyword>
<dbReference type="SUPFAM" id="SSF81923">
    <property type="entry name" value="Double Clp-N motif"/>
    <property type="match status" value="1"/>
</dbReference>
<gene>
    <name evidence="9" type="ORF">GA0070606_3634</name>
</gene>
<evidence type="ECO:0000256" key="3">
    <source>
        <dbReference type="ARBA" id="ARBA00022840"/>
    </source>
</evidence>
<dbReference type="SUPFAM" id="SSF52540">
    <property type="entry name" value="P-loop containing nucleoside triphosphate hydrolases"/>
    <property type="match status" value="2"/>
</dbReference>
<dbReference type="InterPro" id="IPR001943">
    <property type="entry name" value="UVR_dom"/>
</dbReference>
<proteinExistence type="predicted"/>
<dbReference type="Proteomes" id="UP000199001">
    <property type="component" value="Unassembled WGS sequence"/>
</dbReference>
<evidence type="ECO:0000256" key="5">
    <source>
        <dbReference type="PROSITE-ProRule" id="PRU01251"/>
    </source>
</evidence>
<evidence type="ECO:0000256" key="4">
    <source>
        <dbReference type="ARBA" id="ARBA00023186"/>
    </source>
</evidence>
<dbReference type="Gene3D" id="4.10.860.10">
    <property type="entry name" value="UVR domain"/>
    <property type="match status" value="1"/>
</dbReference>
<dbReference type="InterPro" id="IPR004176">
    <property type="entry name" value="Clp_R_N"/>
</dbReference>
<dbReference type="GO" id="GO:0016887">
    <property type="term" value="F:ATP hydrolysis activity"/>
    <property type="evidence" value="ECO:0007669"/>
    <property type="project" value="InterPro"/>
</dbReference>
<reference evidence="10" key="1">
    <citation type="submission" date="2016-06" db="EMBL/GenBank/DDBJ databases">
        <authorList>
            <person name="Varghese N."/>
            <person name="Submissions Spin"/>
        </authorList>
    </citation>
    <scope>NUCLEOTIDE SEQUENCE [LARGE SCALE GENOMIC DNA]</scope>
    <source>
        <strain evidence="10">DSM 43903</strain>
    </source>
</reference>
<evidence type="ECO:0000256" key="1">
    <source>
        <dbReference type="ARBA" id="ARBA00022737"/>
    </source>
</evidence>
<keyword evidence="1 5" id="KW-0677">Repeat</keyword>
<accession>A0A1C6V835</accession>
<keyword evidence="3 9" id="KW-0067">ATP-binding</keyword>
<dbReference type="InterPro" id="IPR041546">
    <property type="entry name" value="ClpA/ClpB_AAA_lid"/>
</dbReference>
<dbReference type="Gene3D" id="3.40.50.300">
    <property type="entry name" value="P-loop containing nucleotide triphosphate hydrolases"/>
    <property type="match status" value="2"/>
</dbReference>
<dbReference type="GO" id="GO:0005737">
    <property type="term" value="C:cytoplasm"/>
    <property type="evidence" value="ECO:0007669"/>
    <property type="project" value="TreeGrafter"/>
</dbReference>
<dbReference type="InterPro" id="IPR036628">
    <property type="entry name" value="Clp_N_dom_sf"/>
</dbReference>
<dbReference type="InterPro" id="IPR050130">
    <property type="entry name" value="ClpA_ClpB"/>
</dbReference>
<feature type="domain" description="Clp R" evidence="8">
    <location>
        <begin position="2"/>
        <end position="144"/>
    </location>
</feature>
<dbReference type="SMART" id="SM01086">
    <property type="entry name" value="ClpB_D2-small"/>
    <property type="match status" value="1"/>
</dbReference>
<organism evidence="9 10">
    <name type="scientific">Micromonospora citrea</name>
    <dbReference type="NCBI Taxonomy" id="47855"/>
    <lineage>
        <taxon>Bacteria</taxon>
        <taxon>Bacillati</taxon>
        <taxon>Actinomycetota</taxon>
        <taxon>Actinomycetes</taxon>
        <taxon>Micromonosporales</taxon>
        <taxon>Micromonosporaceae</taxon>
        <taxon>Micromonospora</taxon>
    </lineage>
</organism>
<name>A0A1C6V835_9ACTN</name>
<feature type="region of interest" description="Disordered" evidence="6">
    <location>
        <begin position="819"/>
        <end position="843"/>
    </location>
</feature>